<name>A0A8G2C3D1_DESNO</name>
<sequence length="155" mass="17040">MGPEGGQPLWGKTSLNHLEHGIIRKDYSEPRIHVALVCAASSCPALPSSAFTADALDGQLDERARLYLSSPNGLRVDRAAGRVFVSSIFKWFGEDFVPGFSPASGFDGLKDKERAVMNFIAKYVSDELRGFFSGGGYDLEYIDYDWSLNKQEVAP</sequence>
<dbReference type="Proteomes" id="UP000199581">
    <property type="component" value="Unassembled WGS sequence"/>
</dbReference>
<reference evidence="2 3" key="1">
    <citation type="submission" date="2016-10" db="EMBL/GenBank/DDBJ databases">
        <authorList>
            <person name="Varghese N."/>
            <person name="Submissions S."/>
        </authorList>
    </citation>
    <scope>NUCLEOTIDE SEQUENCE [LARGE SCALE GENOMIC DNA]</scope>
    <source>
        <strain evidence="2 3">DSM 1741</strain>
    </source>
</reference>
<evidence type="ECO:0000259" key="1">
    <source>
        <dbReference type="Pfam" id="PF04784"/>
    </source>
</evidence>
<evidence type="ECO:0000313" key="2">
    <source>
        <dbReference type="EMBL" id="SFL79608.1"/>
    </source>
</evidence>
<feature type="domain" description="DUF547" evidence="1">
    <location>
        <begin position="12"/>
        <end position="68"/>
    </location>
</feature>
<organism evidence="2 3">
    <name type="scientific">Desulfomicrobium norvegicum (strain DSM 1741 / NCIMB 8310)</name>
    <name type="common">Desulfovibrio baculatus (strain Norway 4)</name>
    <name type="synonym">Desulfovibrio desulfuricans (strain Norway 4)</name>
    <dbReference type="NCBI Taxonomy" id="52561"/>
    <lineage>
        <taxon>Bacteria</taxon>
        <taxon>Pseudomonadati</taxon>
        <taxon>Thermodesulfobacteriota</taxon>
        <taxon>Desulfovibrionia</taxon>
        <taxon>Desulfovibrionales</taxon>
        <taxon>Desulfomicrobiaceae</taxon>
        <taxon>Desulfomicrobium</taxon>
    </lineage>
</organism>
<protein>
    <recommendedName>
        <fullName evidence="1">DUF547 domain-containing protein</fullName>
    </recommendedName>
</protein>
<proteinExistence type="predicted"/>
<comment type="caution">
    <text evidence="2">The sequence shown here is derived from an EMBL/GenBank/DDBJ whole genome shotgun (WGS) entry which is preliminary data.</text>
</comment>
<evidence type="ECO:0000313" key="3">
    <source>
        <dbReference type="Proteomes" id="UP000199581"/>
    </source>
</evidence>
<dbReference type="PANTHER" id="PTHR46361:SF3">
    <property type="entry name" value="ELECTRON CARRIER_ PROTEIN DISULFIDE OXIDOREDUCTASE"/>
    <property type="match status" value="1"/>
</dbReference>
<dbReference type="PANTHER" id="PTHR46361">
    <property type="entry name" value="ELECTRON CARRIER/ PROTEIN DISULFIDE OXIDOREDUCTASE"/>
    <property type="match status" value="1"/>
</dbReference>
<accession>A0A8G2C3D1</accession>
<dbReference type="EMBL" id="FOTO01000006">
    <property type="protein sequence ID" value="SFL79608.1"/>
    <property type="molecule type" value="Genomic_DNA"/>
</dbReference>
<dbReference type="InterPro" id="IPR006869">
    <property type="entry name" value="DUF547"/>
</dbReference>
<dbReference type="Pfam" id="PF04784">
    <property type="entry name" value="DUF547"/>
    <property type="match status" value="1"/>
</dbReference>
<keyword evidence="3" id="KW-1185">Reference proteome</keyword>
<dbReference type="AlphaFoldDB" id="A0A8G2C3D1"/>
<dbReference type="OrthoDB" id="526867at2"/>
<gene>
    <name evidence="2" type="ORF">SAMN05421830_106188</name>
</gene>